<sequence>MKLEKKVLLTYIIFIIAFGIWGGLSIYTSRELFSLTSVLYKRPLAVTQNAYLTQKGILETNTLLFQILLKEGDDFYTEEAEIKKLDTIVNNNMKIVREKIRFAAGKQLADKAIGEINGWEKYRDSLIKQRKDGTKFTVDMFENIMANKNYKHLNKTMSHILAYAADRSDEYYFDSLDTVRKIFVLNIALIVLLILICIITAYEVYRAMKKTGRKIDPF</sequence>
<organism evidence="3 4">
    <name type="scientific">Legionella spiritensis</name>
    <dbReference type="NCBI Taxonomy" id="452"/>
    <lineage>
        <taxon>Bacteria</taxon>
        <taxon>Pseudomonadati</taxon>
        <taxon>Pseudomonadota</taxon>
        <taxon>Gammaproteobacteria</taxon>
        <taxon>Legionellales</taxon>
        <taxon>Legionellaceae</taxon>
        <taxon>Legionella</taxon>
    </lineage>
</organism>
<feature type="domain" description="Chemotaxis methyl-accepting receptor HlyB-like 4HB MCP" evidence="2">
    <location>
        <begin position="1"/>
        <end position="175"/>
    </location>
</feature>
<accession>A0A0W0YYJ1</accession>
<dbReference type="EMBL" id="LNYX01000031">
    <property type="protein sequence ID" value="KTD61896.1"/>
    <property type="molecule type" value="Genomic_DNA"/>
</dbReference>
<feature type="transmembrane region" description="Helical" evidence="1">
    <location>
        <begin position="182"/>
        <end position="205"/>
    </location>
</feature>
<keyword evidence="1" id="KW-1133">Transmembrane helix</keyword>
<keyword evidence="1" id="KW-0472">Membrane</keyword>
<dbReference type="RefSeq" id="WP_058484410.1">
    <property type="nucleotide sequence ID" value="NZ_CAAAII010000006.1"/>
</dbReference>
<gene>
    <name evidence="3" type="ORF">Lspi_2526</name>
</gene>
<dbReference type="STRING" id="452.Lspi_2526"/>
<protein>
    <recommendedName>
        <fullName evidence="2">Chemotaxis methyl-accepting receptor HlyB-like 4HB MCP domain-containing protein</fullName>
    </recommendedName>
</protein>
<name>A0A0W0YYJ1_LEGSP</name>
<evidence type="ECO:0000256" key="1">
    <source>
        <dbReference type="SAM" id="Phobius"/>
    </source>
</evidence>
<dbReference type="Proteomes" id="UP000054877">
    <property type="component" value="Unassembled WGS sequence"/>
</dbReference>
<dbReference type="AlphaFoldDB" id="A0A0W0YYJ1"/>
<comment type="caution">
    <text evidence="3">The sequence shown here is derived from an EMBL/GenBank/DDBJ whole genome shotgun (WGS) entry which is preliminary data.</text>
</comment>
<feature type="transmembrane region" description="Helical" evidence="1">
    <location>
        <begin position="7"/>
        <end position="27"/>
    </location>
</feature>
<dbReference type="InterPro" id="IPR024478">
    <property type="entry name" value="HlyB_4HB_MCP"/>
</dbReference>
<dbReference type="PATRIC" id="fig|452.5.peg.2795"/>
<keyword evidence="1" id="KW-0812">Transmembrane</keyword>
<evidence type="ECO:0000313" key="4">
    <source>
        <dbReference type="Proteomes" id="UP000054877"/>
    </source>
</evidence>
<proteinExistence type="predicted"/>
<dbReference type="Pfam" id="PF12729">
    <property type="entry name" value="4HB_MCP_1"/>
    <property type="match status" value="1"/>
</dbReference>
<evidence type="ECO:0000313" key="3">
    <source>
        <dbReference type="EMBL" id="KTD61896.1"/>
    </source>
</evidence>
<reference evidence="3 4" key="1">
    <citation type="submission" date="2015-11" db="EMBL/GenBank/DDBJ databases">
        <title>Genomic analysis of 38 Legionella species identifies large and diverse effector repertoires.</title>
        <authorList>
            <person name="Burstein D."/>
            <person name="Amaro F."/>
            <person name="Zusman T."/>
            <person name="Lifshitz Z."/>
            <person name="Cohen O."/>
            <person name="Gilbert J.A."/>
            <person name="Pupko T."/>
            <person name="Shuman H.A."/>
            <person name="Segal G."/>
        </authorList>
    </citation>
    <scope>NUCLEOTIDE SEQUENCE [LARGE SCALE GENOMIC DNA]</scope>
    <source>
        <strain evidence="3 4">Mt.St.Helens-9</strain>
    </source>
</reference>
<evidence type="ECO:0000259" key="2">
    <source>
        <dbReference type="Pfam" id="PF12729"/>
    </source>
</evidence>
<keyword evidence="4" id="KW-1185">Reference proteome</keyword>